<feature type="transmembrane region" description="Helical" evidence="1">
    <location>
        <begin position="48"/>
        <end position="73"/>
    </location>
</feature>
<dbReference type="Proteomes" id="UP000633365">
    <property type="component" value="Unassembled WGS sequence"/>
</dbReference>
<dbReference type="GO" id="GO:0004175">
    <property type="term" value="F:endopeptidase activity"/>
    <property type="evidence" value="ECO:0007669"/>
    <property type="project" value="UniProtKB-ARBA"/>
</dbReference>
<organism evidence="3 4">
    <name type="scientific">Ruminococcus difficilis</name>
    <dbReference type="NCBI Taxonomy" id="2763069"/>
    <lineage>
        <taxon>Bacteria</taxon>
        <taxon>Bacillati</taxon>
        <taxon>Bacillota</taxon>
        <taxon>Clostridia</taxon>
        <taxon>Eubacteriales</taxon>
        <taxon>Oscillospiraceae</taxon>
        <taxon>Ruminococcus</taxon>
    </lineage>
</organism>
<reference evidence="3" key="1">
    <citation type="submission" date="2021-01" db="EMBL/GenBank/DDBJ databases">
        <title>Genome public.</title>
        <authorList>
            <person name="Liu C."/>
            <person name="Sun Q."/>
        </authorList>
    </citation>
    <scope>NUCLEOTIDE SEQUENCE</scope>
    <source>
        <strain evidence="3">M6</strain>
    </source>
</reference>
<keyword evidence="3" id="KW-0482">Metalloprotease</keyword>
<dbReference type="GO" id="GO:0080120">
    <property type="term" value="P:CAAX-box protein maturation"/>
    <property type="evidence" value="ECO:0007669"/>
    <property type="project" value="UniProtKB-ARBA"/>
</dbReference>
<dbReference type="InterPro" id="IPR003675">
    <property type="entry name" value="Rce1/LyrA-like_dom"/>
</dbReference>
<protein>
    <submittedName>
        <fullName evidence="3">CPBP family intramembrane metalloprotease</fullName>
    </submittedName>
</protein>
<sequence length="350" mass="38452">MQYYPQPTQYPYPPQQYMQPVYYPPQPSPEQQRENTYRRLLRKNANSVGTLLLLFFGAELVIGVIVVLILTLLGLQGQGTTGELILLENGAISMIVFFVVGVIYCLIRKLRFASIFPFEKIGAGFLTQLCVVGLTFSLMSNYVVSLVNGVFGLFGVENTGGSFEVGDQPNVLLYLLVVAVLPAFAEEFAFRGIIMGVLRPYSEGLAILISSAAFALMHGNFVQLPFTFCCGLVFAFIDIKVNSLLPSIIIHFLNNGLSVLSDILISYKILDEATANMCYGVLFVILGILSFIFIKRFVNKDDGSFFTVKNGNTVLPYKEKVKTAITSPTLIAFAAVMVSYSLLTLITGAA</sequence>
<keyword evidence="3" id="KW-0378">Hydrolase</keyword>
<feature type="transmembrane region" description="Helical" evidence="1">
    <location>
        <begin position="171"/>
        <end position="193"/>
    </location>
</feature>
<dbReference type="RefSeq" id="WP_201427113.1">
    <property type="nucleotide sequence ID" value="NZ_JAEQMG010000048.1"/>
</dbReference>
<feature type="transmembrane region" description="Helical" evidence="1">
    <location>
        <begin position="205"/>
        <end position="237"/>
    </location>
</feature>
<name>A0A934TZ17_9FIRM</name>
<keyword evidence="1" id="KW-0812">Transmembrane</keyword>
<dbReference type="EMBL" id="JAEQMG010000048">
    <property type="protein sequence ID" value="MBK6088005.1"/>
    <property type="molecule type" value="Genomic_DNA"/>
</dbReference>
<keyword evidence="3" id="KW-0645">Protease</keyword>
<comment type="caution">
    <text evidence="3">The sequence shown here is derived from an EMBL/GenBank/DDBJ whole genome shotgun (WGS) entry which is preliminary data.</text>
</comment>
<dbReference type="PANTHER" id="PTHR36435">
    <property type="entry name" value="SLR1288 PROTEIN"/>
    <property type="match status" value="1"/>
</dbReference>
<proteinExistence type="predicted"/>
<feature type="transmembrane region" description="Helical" evidence="1">
    <location>
        <begin position="85"/>
        <end position="107"/>
    </location>
</feature>
<keyword evidence="1" id="KW-0472">Membrane</keyword>
<feature type="transmembrane region" description="Helical" evidence="1">
    <location>
        <begin position="243"/>
        <end position="265"/>
    </location>
</feature>
<evidence type="ECO:0000259" key="2">
    <source>
        <dbReference type="Pfam" id="PF02517"/>
    </source>
</evidence>
<accession>A0A934TZ17</accession>
<dbReference type="PANTHER" id="PTHR36435:SF1">
    <property type="entry name" value="CAAX AMINO TERMINAL PROTEASE FAMILY PROTEIN"/>
    <property type="match status" value="1"/>
</dbReference>
<keyword evidence="1" id="KW-1133">Transmembrane helix</keyword>
<feature type="domain" description="CAAX prenyl protease 2/Lysostaphin resistance protein A-like" evidence="2">
    <location>
        <begin position="170"/>
        <end position="256"/>
    </location>
</feature>
<dbReference type="GO" id="GO:0008237">
    <property type="term" value="F:metallopeptidase activity"/>
    <property type="evidence" value="ECO:0007669"/>
    <property type="project" value="UniProtKB-KW"/>
</dbReference>
<evidence type="ECO:0000313" key="4">
    <source>
        <dbReference type="Proteomes" id="UP000633365"/>
    </source>
</evidence>
<feature type="transmembrane region" description="Helical" evidence="1">
    <location>
        <begin position="128"/>
        <end position="151"/>
    </location>
</feature>
<dbReference type="AlphaFoldDB" id="A0A934TZ17"/>
<gene>
    <name evidence="3" type="ORF">JKK62_04955</name>
</gene>
<dbReference type="Pfam" id="PF02517">
    <property type="entry name" value="Rce1-like"/>
    <property type="match status" value="1"/>
</dbReference>
<dbReference type="InterPro" id="IPR052710">
    <property type="entry name" value="CAAX_protease"/>
</dbReference>
<feature type="transmembrane region" description="Helical" evidence="1">
    <location>
        <begin position="325"/>
        <end position="346"/>
    </location>
</feature>
<feature type="transmembrane region" description="Helical" evidence="1">
    <location>
        <begin position="277"/>
        <end position="294"/>
    </location>
</feature>
<evidence type="ECO:0000256" key="1">
    <source>
        <dbReference type="SAM" id="Phobius"/>
    </source>
</evidence>
<keyword evidence="4" id="KW-1185">Reference proteome</keyword>
<evidence type="ECO:0000313" key="3">
    <source>
        <dbReference type="EMBL" id="MBK6088005.1"/>
    </source>
</evidence>